<organism evidence="1 2">
    <name type="scientific">Tulasnella calospora MUT 4182</name>
    <dbReference type="NCBI Taxonomy" id="1051891"/>
    <lineage>
        <taxon>Eukaryota</taxon>
        <taxon>Fungi</taxon>
        <taxon>Dikarya</taxon>
        <taxon>Basidiomycota</taxon>
        <taxon>Agaricomycotina</taxon>
        <taxon>Agaricomycetes</taxon>
        <taxon>Cantharellales</taxon>
        <taxon>Tulasnellaceae</taxon>
        <taxon>Tulasnella</taxon>
    </lineage>
</organism>
<dbReference type="AlphaFoldDB" id="A0A0C3L978"/>
<sequence length="90" mass="10014">ATCPLSPCSATIKAPHQPYHFVFTCLPKYVCSRCFEIQNISQFLVFRQSMKAPVLDLQWSKATHTEALRMAIVPITAGSTHPSAKVSKLH</sequence>
<name>A0A0C3L978_9AGAM</name>
<reference evidence="1 2" key="1">
    <citation type="submission" date="2014-04" db="EMBL/GenBank/DDBJ databases">
        <authorList>
            <consortium name="DOE Joint Genome Institute"/>
            <person name="Kuo A."/>
            <person name="Girlanda M."/>
            <person name="Perotto S."/>
            <person name="Kohler A."/>
            <person name="Nagy L.G."/>
            <person name="Floudas D."/>
            <person name="Copeland A."/>
            <person name="Barry K.W."/>
            <person name="Cichocki N."/>
            <person name="Veneault-Fourrey C."/>
            <person name="LaButti K."/>
            <person name="Lindquist E.A."/>
            <person name="Lipzen A."/>
            <person name="Lundell T."/>
            <person name="Morin E."/>
            <person name="Murat C."/>
            <person name="Sun H."/>
            <person name="Tunlid A."/>
            <person name="Henrissat B."/>
            <person name="Grigoriev I.V."/>
            <person name="Hibbett D.S."/>
            <person name="Martin F."/>
            <person name="Nordberg H.P."/>
            <person name="Cantor M.N."/>
            <person name="Hua S.X."/>
        </authorList>
    </citation>
    <scope>NUCLEOTIDE SEQUENCE [LARGE SCALE GENOMIC DNA]</scope>
    <source>
        <strain evidence="1 2">MUT 4182</strain>
    </source>
</reference>
<dbReference type="HOGENOM" id="CLU_2446838_0_0_1"/>
<keyword evidence="2" id="KW-1185">Reference proteome</keyword>
<feature type="non-terminal residue" evidence="1">
    <location>
        <position position="1"/>
    </location>
</feature>
<gene>
    <name evidence="1" type="ORF">M407DRAFT_246588</name>
</gene>
<protein>
    <submittedName>
        <fullName evidence="1">Uncharacterized protein</fullName>
    </submittedName>
</protein>
<dbReference type="EMBL" id="KN823320">
    <property type="protein sequence ID" value="KIO18032.1"/>
    <property type="molecule type" value="Genomic_DNA"/>
</dbReference>
<evidence type="ECO:0000313" key="1">
    <source>
        <dbReference type="EMBL" id="KIO18032.1"/>
    </source>
</evidence>
<evidence type="ECO:0000313" key="2">
    <source>
        <dbReference type="Proteomes" id="UP000054248"/>
    </source>
</evidence>
<dbReference type="Proteomes" id="UP000054248">
    <property type="component" value="Unassembled WGS sequence"/>
</dbReference>
<reference evidence="2" key="2">
    <citation type="submission" date="2015-01" db="EMBL/GenBank/DDBJ databases">
        <title>Evolutionary Origins and Diversification of the Mycorrhizal Mutualists.</title>
        <authorList>
            <consortium name="DOE Joint Genome Institute"/>
            <consortium name="Mycorrhizal Genomics Consortium"/>
            <person name="Kohler A."/>
            <person name="Kuo A."/>
            <person name="Nagy L.G."/>
            <person name="Floudas D."/>
            <person name="Copeland A."/>
            <person name="Barry K.W."/>
            <person name="Cichocki N."/>
            <person name="Veneault-Fourrey C."/>
            <person name="LaButti K."/>
            <person name="Lindquist E.A."/>
            <person name="Lipzen A."/>
            <person name="Lundell T."/>
            <person name="Morin E."/>
            <person name="Murat C."/>
            <person name="Riley R."/>
            <person name="Ohm R."/>
            <person name="Sun H."/>
            <person name="Tunlid A."/>
            <person name="Henrissat B."/>
            <person name="Grigoriev I.V."/>
            <person name="Hibbett D.S."/>
            <person name="Martin F."/>
        </authorList>
    </citation>
    <scope>NUCLEOTIDE SEQUENCE [LARGE SCALE GENOMIC DNA]</scope>
    <source>
        <strain evidence="2">MUT 4182</strain>
    </source>
</reference>
<accession>A0A0C3L978</accession>
<proteinExistence type="predicted"/>